<accession>E0U9Q9</accession>
<proteinExistence type="predicted"/>
<organism evidence="1 2">
    <name type="scientific">Gloeothece verrucosa (strain PCC 7822)</name>
    <name type="common">Cyanothece sp. (strain PCC 7822)</name>
    <dbReference type="NCBI Taxonomy" id="497965"/>
    <lineage>
        <taxon>Bacteria</taxon>
        <taxon>Bacillati</taxon>
        <taxon>Cyanobacteriota</taxon>
        <taxon>Cyanophyceae</taxon>
        <taxon>Oscillatoriophycideae</taxon>
        <taxon>Chroococcales</taxon>
        <taxon>Aphanothecaceae</taxon>
        <taxon>Gloeothece</taxon>
        <taxon>Gloeothece verrucosa</taxon>
    </lineage>
</organism>
<name>E0U9Q9_GLOV7</name>
<evidence type="ECO:0000313" key="2">
    <source>
        <dbReference type="Proteomes" id="UP000008206"/>
    </source>
</evidence>
<dbReference type="STRING" id="497965.Cyan7822_1876"/>
<dbReference type="EMBL" id="CP002198">
    <property type="protein sequence ID" value="ADN13860.1"/>
    <property type="molecule type" value="Genomic_DNA"/>
</dbReference>
<dbReference type="eggNOG" id="ENOG5032JH1">
    <property type="taxonomic scope" value="Bacteria"/>
</dbReference>
<protein>
    <submittedName>
        <fullName evidence="1">Uncharacterized protein</fullName>
    </submittedName>
</protein>
<keyword evidence="2" id="KW-1185">Reference proteome</keyword>
<sequence length="217" mass="23806">MSKLPIVLYYNSCRRLIIGFLICLVLGWCMNSTPVLAALGGEQTYYWVHVPNGGAPIFSGDTQGPFVKDEYPISREASARVLKVERADVKALERQLEQNNLSPSVIAVLTGKTGDFKWLGLSGGFTLVYREVPQPRYLKPVETEYICLFGGENPQVIFGVKVLGQLGAEEYNEGASGLTKDPLIVLGQQYFPASAPGKVTEFWVYSNTTCLNVDTGS</sequence>
<dbReference type="KEGG" id="cyj:Cyan7822_1876"/>
<dbReference type="HOGENOM" id="CLU_1270554_0_0_3"/>
<reference evidence="2" key="1">
    <citation type="journal article" date="2011" name="MBio">
        <title>Novel metabolic attributes of the genus Cyanothece, comprising a group of unicellular nitrogen-fixing Cyanobacteria.</title>
        <authorList>
            <person name="Bandyopadhyay A."/>
            <person name="Elvitigala T."/>
            <person name="Welsh E."/>
            <person name="Stockel J."/>
            <person name="Liberton M."/>
            <person name="Min H."/>
            <person name="Sherman L.A."/>
            <person name="Pakrasi H.B."/>
        </authorList>
    </citation>
    <scope>NUCLEOTIDE SEQUENCE [LARGE SCALE GENOMIC DNA]</scope>
    <source>
        <strain evidence="2">PCC 7822</strain>
    </source>
</reference>
<dbReference type="Proteomes" id="UP000008206">
    <property type="component" value="Chromosome"/>
</dbReference>
<evidence type="ECO:0000313" key="1">
    <source>
        <dbReference type="EMBL" id="ADN13860.1"/>
    </source>
</evidence>
<dbReference type="AlphaFoldDB" id="E0U9Q9"/>
<gene>
    <name evidence="1" type="ordered locus">Cyan7822_1876</name>
</gene>